<dbReference type="EMBL" id="ADZU01000027">
    <property type="protein sequence ID" value="EFS92252.1"/>
    <property type="molecule type" value="Genomic_DNA"/>
</dbReference>
<protein>
    <recommendedName>
        <fullName evidence="4">TadE-like protein</fullName>
    </recommendedName>
</protein>
<sequence>MVTVEMAVSLIAATLVWVVGLVVVEDACRTTAAQVARQMARGDTASARQAESTAPTGARILTTTTGGWVTVTVQVDRSLGKIGPVHLRGQARSPMEPGQS</sequence>
<reference evidence="2" key="1">
    <citation type="submission" date="2010-08" db="EMBL/GenBank/DDBJ databases">
        <authorList>
            <person name="Weinstock G."/>
            <person name="Sodergren E."/>
            <person name="Clifton S."/>
            <person name="Fulton L."/>
            <person name="Fulton B."/>
            <person name="Courtney L."/>
            <person name="Fronick C."/>
            <person name="Harrison M."/>
            <person name="Strong C."/>
            <person name="Farmer C."/>
            <person name="Delahaunty K."/>
            <person name="Markovic C."/>
            <person name="Hall O."/>
            <person name="Minx P."/>
            <person name="Tomlinson C."/>
            <person name="Mitreva M."/>
            <person name="Hou S."/>
            <person name="Chen J."/>
            <person name="Wollam A."/>
            <person name="Pepin K.H."/>
            <person name="Johnson M."/>
            <person name="Bhonagiri V."/>
            <person name="Zhang X."/>
            <person name="Suruliraj S."/>
            <person name="Warren W."/>
            <person name="Chinwalla A."/>
            <person name="Mardis E.R."/>
            <person name="Wilson R.K."/>
        </authorList>
    </citation>
    <scope>NUCLEOTIDE SEQUENCE [LARGE SCALE GENOMIC DNA]</scope>
    <source>
        <strain evidence="2">HL044PA1</strain>
    </source>
</reference>
<dbReference type="RefSeq" id="WP_002529109.1">
    <property type="nucleotide sequence ID" value="NZ_GL383185.1"/>
</dbReference>
<evidence type="ECO:0008006" key="4">
    <source>
        <dbReference type="Google" id="ProtNLM"/>
    </source>
</evidence>
<dbReference type="NCBIfam" id="NF041390">
    <property type="entry name" value="TadE_Rv3655c"/>
    <property type="match status" value="1"/>
</dbReference>
<comment type="caution">
    <text evidence="2">The sequence shown here is derived from an EMBL/GenBank/DDBJ whole genome shotgun (WGS) entry which is preliminary data.</text>
</comment>
<keyword evidence="3" id="KW-1185">Reference proteome</keyword>
<keyword evidence="1" id="KW-0812">Transmembrane</keyword>
<dbReference type="InterPro" id="IPR049790">
    <property type="entry name" value="Rv3655c/TadE"/>
</dbReference>
<keyword evidence="1" id="KW-1133">Transmembrane helix</keyword>
<dbReference type="Proteomes" id="UP000003179">
    <property type="component" value="Unassembled WGS sequence"/>
</dbReference>
<evidence type="ECO:0000256" key="1">
    <source>
        <dbReference type="SAM" id="Phobius"/>
    </source>
</evidence>
<dbReference type="GeneID" id="92880987"/>
<proteinExistence type="predicted"/>
<feature type="transmembrane region" description="Helical" evidence="1">
    <location>
        <begin position="6"/>
        <end position="24"/>
    </location>
</feature>
<organism evidence="2 3">
    <name type="scientific">Cutibacterium modestum HL044PA1</name>
    <dbReference type="NCBI Taxonomy" id="765109"/>
    <lineage>
        <taxon>Bacteria</taxon>
        <taxon>Bacillati</taxon>
        <taxon>Actinomycetota</taxon>
        <taxon>Actinomycetes</taxon>
        <taxon>Propionibacteriales</taxon>
        <taxon>Propionibacteriaceae</taxon>
        <taxon>Cutibacterium</taxon>
        <taxon>Cutibacterium modestum</taxon>
    </lineage>
</organism>
<keyword evidence="1" id="KW-0472">Membrane</keyword>
<name>A0ABP2K5T7_9ACTN</name>
<gene>
    <name evidence="2" type="ORF">HMPREF9607_01594</name>
</gene>
<evidence type="ECO:0000313" key="3">
    <source>
        <dbReference type="Proteomes" id="UP000003179"/>
    </source>
</evidence>
<evidence type="ECO:0000313" key="2">
    <source>
        <dbReference type="EMBL" id="EFS92252.1"/>
    </source>
</evidence>
<accession>A0ABP2K5T7</accession>